<protein>
    <submittedName>
        <fullName evidence="2">21702_t:CDS:1</fullName>
    </submittedName>
</protein>
<feature type="coiled-coil region" evidence="1">
    <location>
        <begin position="88"/>
        <end position="137"/>
    </location>
</feature>
<keyword evidence="3" id="KW-1185">Reference proteome</keyword>
<accession>A0ABM8VVG1</accession>
<proteinExistence type="predicted"/>
<comment type="caution">
    <text evidence="2">The sequence shown here is derived from an EMBL/GenBank/DDBJ whole genome shotgun (WGS) entry which is preliminary data.</text>
</comment>
<evidence type="ECO:0000313" key="3">
    <source>
        <dbReference type="Proteomes" id="UP000789901"/>
    </source>
</evidence>
<dbReference type="EMBL" id="CAJVQB010000001">
    <property type="protein sequence ID" value="CAG8455177.1"/>
    <property type="molecule type" value="Genomic_DNA"/>
</dbReference>
<name>A0ABM8VVG1_GIGMA</name>
<evidence type="ECO:0000256" key="1">
    <source>
        <dbReference type="SAM" id="Coils"/>
    </source>
</evidence>
<keyword evidence="1" id="KW-0175">Coiled coil</keyword>
<gene>
    <name evidence="2" type="ORF">GMARGA_LOCUS12</name>
</gene>
<dbReference type="Proteomes" id="UP000789901">
    <property type="component" value="Unassembled WGS sequence"/>
</dbReference>
<sequence length="344" mass="40730">MPNGHSQQEIQEEIKRAVKVYRLSFPCPHCQEEINDSHFSKEQRIFQFISERVREVVEEQFNLREQIYRQNWLEEIKTSRIYEDFPAVQALRLNLTNLQNQVAKLQSSEYIENLDRVKKLNEELAKSQKETTELRVLFFGQKKSGQKKGEEFEKWFLEELCKVFDDRDNISDISKGQTGSGKRADFLQEVFTDQEPKEIAGRIIYETKNTEKWKNDMRAQQADYGFIIATCENDKPIRPLDPRKKIYISGDNNNLFVVAKIMRELLITKHNFKQNSSVKERKIKNLDEWINDKLPRYVSSLEEEFTNQEKDTNNIISKAEKIKNSAEKIRKLTLDKIILEIKNI</sequence>
<evidence type="ECO:0000313" key="2">
    <source>
        <dbReference type="EMBL" id="CAG8455177.1"/>
    </source>
</evidence>
<reference evidence="2 3" key="1">
    <citation type="submission" date="2021-06" db="EMBL/GenBank/DDBJ databases">
        <authorList>
            <person name="Kallberg Y."/>
            <person name="Tangrot J."/>
            <person name="Rosling A."/>
        </authorList>
    </citation>
    <scope>NUCLEOTIDE SEQUENCE [LARGE SCALE GENOMIC DNA]</scope>
    <source>
        <strain evidence="2 3">120-4 pot B 10/14</strain>
    </source>
</reference>
<organism evidence="2 3">
    <name type="scientific">Gigaspora margarita</name>
    <dbReference type="NCBI Taxonomy" id="4874"/>
    <lineage>
        <taxon>Eukaryota</taxon>
        <taxon>Fungi</taxon>
        <taxon>Fungi incertae sedis</taxon>
        <taxon>Mucoromycota</taxon>
        <taxon>Glomeromycotina</taxon>
        <taxon>Glomeromycetes</taxon>
        <taxon>Diversisporales</taxon>
        <taxon>Gigasporaceae</taxon>
        <taxon>Gigaspora</taxon>
    </lineage>
</organism>